<dbReference type="Gene3D" id="1.10.10.60">
    <property type="entry name" value="Homeodomain-like"/>
    <property type="match status" value="1"/>
</dbReference>
<dbReference type="EMBL" id="SMBT01000003">
    <property type="protein sequence ID" value="TCU88567.1"/>
    <property type="molecule type" value="Genomic_DNA"/>
</dbReference>
<dbReference type="PANTHER" id="PTHR37812:SF1">
    <property type="entry name" value="MU-LIKE PROPHAGE FLUMU PROTEIN C"/>
    <property type="match status" value="1"/>
</dbReference>
<feature type="domain" description="Mor transcription activator" evidence="1">
    <location>
        <begin position="9"/>
        <end position="116"/>
    </location>
</feature>
<dbReference type="Pfam" id="PF08765">
    <property type="entry name" value="Mor"/>
    <property type="match status" value="1"/>
</dbReference>
<dbReference type="AlphaFoldDB" id="A0A377Q902"/>
<evidence type="ECO:0000313" key="2">
    <source>
        <dbReference type="EMBL" id="STQ91362.1"/>
    </source>
</evidence>
<proteinExistence type="predicted"/>
<dbReference type="InterPro" id="IPR009057">
    <property type="entry name" value="Homeodomain-like_sf"/>
</dbReference>
<dbReference type="InterPro" id="IPR014875">
    <property type="entry name" value="Mor_transcription_activator"/>
</dbReference>
<gene>
    <name evidence="3" type="ORF">EV682_103151</name>
    <name evidence="2" type="ORF">NCTC11159_02434</name>
</gene>
<name>A0A377Q902_9NEIS</name>
<evidence type="ECO:0000313" key="5">
    <source>
        <dbReference type="Proteomes" id="UP000295794"/>
    </source>
</evidence>
<sequence length="118" mass="13429">MSMDKNFRSKGPELLVDLTDNIAAALVELASIDQEKAAQLASEIADRMAAHWGGQNIYFPMGLSVRLSKRDQLIYDEFDGTNHSDLARKFGVSLQWIYKIVKTVRLEEIARRQQDLFV</sequence>
<accession>A0A377Q902</accession>
<dbReference type="PANTHER" id="PTHR37812">
    <property type="entry name" value="MU-LIKE PROPHAGE FLUMU PROTEIN C"/>
    <property type="match status" value="1"/>
</dbReference>
<protein>
    <submittedName>
        <fullName evidence="3">Mor family transcriptional regulator</fullName>
    </submittedName>
    <submittedName>
        <fullName evidence="2">Uncharacterized conserved protein</fullName>
    </submittedName>
</protein>
<evidence type="ECO:0000313" key="4">
    <source>
        <dbReference type="Proteomes" id="UP000255108"/>
    </source>
</evidence>
<evidence type="ECO:0000313" key="3">
    <source>
        <dbReference type="EMBL" id="TCU88567.1"/>
    </source>
</evidence>
<reference evidence="3 5" key="2">
    <citation type="submission" date="2019-03" db="EMBL/GenBank/DDBJ databases">
        <title>Genomic Encyclopedia of Type Strains, Phase IV (KMG-IV): sequencing the most valuable type-strain genomes for metagenomic binning, comparative biology and taxonomic classification.</title>
        <authorList>
            <person name="Goeker M."/>
        </authorList>
    </citation>
    <scope>NUCLEOTIDE SEQUENCE [LARGE SCALE GENOMIC DNA]</scope>
    <source>
        <strain evidence="3 5">DSM 3764</strain>
    </source>
</reference>
<dbReference type="SUPFAM" id="SSF46689">
    <property type="entry name" value="Homeodomain-like"/>
    <property type="match status" value="1"/>
</dbReference>
<dbReference type="EMBL" id="UGHR01000001">
    <property type="protein sequence ID" value="STQ91362.1"/>
    <property type="molecule type" value="Genomic_DNA"/>
</dbReference>
<organism evidence="2 4">
    <name type="scientific">Iodobacter fluviatilis</name>
    <dbReference type="NCBI Taxonomy" id="537"/>
    <lineage>
        <taxon>Bacteria</taxon>
        <taxon>Pseudomonadati</taxon>
        <taxon>Pseudomonadota</taxon>
        <taxon>Betaproteobacteria</taxon>
        <taxon>Neisseriales</taxon>
        <taxon>Chitinibacteraceae</taxon>
        <taxon>Iodobacter</taxon>
    </lineage>
</organism>
<dbReference type="RefSeq" id="WP_233702910.1">
    <property type="nucleotide sequence ID" value="NZ_CAWOLO010000003.1"/>
</dbReference>
<reference evidence="2 4" key="1">
    <citation type="submission" date="2018-06" db="EMBL/GenBank/DDBJ databases">
        <authorList>
            <consortium name="Pathogen Informatics"/>
            <person name="Doyle S."/>
        </authorList>
    </citation>
    <scope>NUCLEOTIDE SEQUENCE [LARGE SCALE GENOMIC DNA]</scope>
    <source>
        <strain evidence="2 4">NCTC11159</strain>
    </source>
</reference>
<dbReference type="InterPro" id="IPR052411">
    <property type="entry name" value="c-mor_Regulatory_Protein"/>
</dbReference>
<dbReference type="Proteomes" id="UP000295794">
    <property type="component" value="Unassembled WGS sequence"/>
</dbReference>
<dbReference type="Proteomes" id="UP000255108">
    <property type="component" value="Unassembled WGS sequence"/>
</dbReference>
<keyword evidence="5" id="KW-1185">Reference proteome</keyword>
<evidence type="ECO:0000259" key="1">
    <source>
        <dbReference type="Pfam" id="PF08765"/>
    </source>
</evidence>